<gene>
    <name evidence="2" type="ORF">TEQG_08047</name>
</gene>
<dbReference type="HOGENOM" id="CLU_2279433_0_0_1"/>
<name>F2Q4P6_TRIEC</name>
<proteinExistence type="predicted"/>
<dbReference type="AlphaFoldDB" id="F2Q4P6"/>
<dbReference type="EMBL" id="DS995795">
    <property type="protein sequence ID" value="EGE09114.1"/>
    <property type="molecule type" value="Genomic_DNA"/>
</dbReference>
<dbReference type="Proteomes" id="UP000009169">
    <property type="component" value="Unassembled WGS sequence"/>
</dbReference>
<keyword evidence="3" id="KW-1185">Reference proteome</keyword>
<organism evidence="2 3">
    <name type="scientific">Trichophyton equinum (strain ATCC MYA-4606 / CBS 127.97)</name>
    <name type="common">Horse ringworm fungus</name>
    <dbReference type="NCBI Taxonomy" id="559882"/>
    <lineage>
        <taxon>Eukaryota</taxon>
        <taxon>Fungi</taxon>
        <taxon>Dikarya</taxon>
        <taxon>Ascomycota</taxon>
        <taxon>Pezizomycotina</taxon>
        <taxon>Eurotiomycetes</taxon>
        <taxon>Eurotiomycetidae</taxon>
        <taxon>Onygenales</taxon>
        <taxon>Arthrodermataceae</taxon>
        <taxon>Trichophyton</taxon>
    </lineage>
</organism>
<accession>F2Q4P6</accession>
<evidence type="ECO:0000313" key="2">
    <source>
        <dbReference type="EMBL" id="EGE09114.1"/>
    </source>
</evidence>
<feature type="compositionally biased region" description="Polar residues" evidence="1">
    <location>
        <begin position="73"/>
        <end position="84"/>
    </location>
</feature>
<feature type="region of interest" description="Disordered" evidence="1">
    <location>
        <begin position="73"/>
        <end position="102"/>
    </location>
</feature>
<protein>
    <submittedName>
        <fullName evidence="2">Uncharacterized protein</fullName>
    </submittedName>
</protein>
<reference evidence="3" key="1">
    <citation type="journal article" date="2012" name="MBio">
        <title>Comparative genome analysis of Trichophyton rubrum and related dermatophytes reveals candidate genes involved in infection.</title>
        <authorList>
            <person name="Martinez D.A."/>
            <person name="Oliver B.G."/>
            <person name="Graeser Y."/>
            <person name="Goldberg J.M."/>
            <person name="Li W."/>
            <person name="Martinez-Rossi N.M."/>
            <person name="Monod M."/>
            <person name="Shelest E."/>
            <person name="Barton R.C."/>
            <person name="Birch E."/>
            <person name="Brakhage A.A."/>
            <person name="Chen Z."/>
            <person name="Gurr S.J."/>
            <person name="Heiman D."/>
            <person name="Heitman J."/>
            <person name="Kosti I."/>
            <person name="Rossi A."/>
            <person name="Saif S."/>
            <person name="Samalova M."/>
            <person name="Saunders C.W."/>
            <person name="Shea T."/>
            <person name="Summerbell R.C."/>
            <person name="Xu J."/>
            <person name="Young S."/>
            <person name="Zeng Q."/>
            <person name="Birren B.W."/>
            <person name="Cuomo C.A."/>
            <person name="White T.C."/>
        </authorList>
    </citation>
    <scope>NUCLEOTIDE SEQUENCE [LARGE SCALE GENOMIC DNA]</scope>
    <source>
        <strain evidence="3">ATCC MYA-4606 / CBS 127.97</strain>
    </source>
</reference>
<evidence type="ECO:0000256" key="1">
    <source>
        <dbReference type="SAM" id="MobiDB-lite"/>
    </source>
</evidence>
<dbReference type="VEuPathDB" id="FungiDB:TEQG_08047"/>
<sequence length="102" mass="11206">MCQGTWKNNASLSLSESGMDRRDAYYRFEYGGLWLALADSSDSSELNTPTKDQGQVELFIICMVSIAVTSQTAEPENVPSYSSHRVKELSNNDGGVHVTKSP</sequence>
<evidence type="ECO:0000313" key="3">
    <source>
        <dbReference type="Proteomes" id="UP000009169"/>
    </source>
</evidence>